<dbReference type="InterPro" id="IPR013216">
    <property type="entry name" value="Methyltransf_11"/>
</dbReference>
<reference evidence="2 3" key="1">
    <citation type="submission" date="2019-06" db="EMBL/GenBank/DDBJ databases">
        <title>A complete genome sequence for Luteibacter pinisoli MAH-14.</title>
        <authorList>
            <person name="Baltrus D.A."/>
        </authorList>
    </citation>
    <scope>NUCLEOTIDE SEQUENCE [LARGE SCALE GENOMIC DNA]</scope>
    <source>
        <strain evidence="2 3">MAH-14</strain>
    </source>
</reference>
<dbReference type="GO" id="GO:0032259">
    <property type="term" value="P:methylation"/>
    <property type="evidence" value="ECO:0007669"/>
    <property type="project" value="UniProtKB-KW"/>
</dbReference>
<dbReference type="Pfam" id="PF08241">
    <property type="entry name" value="Methyltransf_11"/>
    <property type="match status" value="1"/>
</dbReference>
<organism evidence="2 3">
    <name type="scientific">Luteibacter pinisoli</name>
    <dbReference type="NCBI Taxonomy" id="2589080"/>
    <lineage>
        <taxon>Bacteria</taxon>
        <taxon>Pseudomonadati</taxon>
        <taxon>Pseudomonadota</taxon>
        <taxon>Gammaproteobacteria</taxon>
        <taxon>Lysobacterales</taxon>
        <taxon>Rhodanobacteraceae</taxon>
        <taxon>Luteibacter</taxon>
    </lineage>
</organism>
<dbReference type="RefSeq" id="WP_139979715.1">
    <property type="nucleotide sequence ID" value="NZ_CP041046.1"/>
</dbReference>
<evidence type="ECO:0000313" key="3">
    <source>
        <dbReference type="Proteomes" id="UP000316093"/>
    </source>
</evidence>
<dbReference type="AlphaFoldDB" id="A0A4Y5Z0G9"/>
<dbReference type="PANTHER" id="PTHR42912">
    <property type="entry name" value="METHYLTRANSFERASE"/>
    <property type="match status" value="1"/>
</dbReference>
<dbReference type="SUPFAM" id="SSF53335">
    <property type="entry name" value="S-adenosyl-L-methionine-dependent methyltransferases"/>
    <property type="match status" value="1"/>
</dbReference>
<dbReference type="GO" id="GO:0008757">
    <property type="term" value="F:S-adenosylmethionine-dependent methyltransferase activity"/>
    <property type="evidence" value="ECO:0007669"/>
    <property type="project" value="InterPro"/>
</dbReference>
<dbReference type="KEGG" id="lpy:FIV34_03475"/>
<evidence type="ECO:0000313" key="2">
    <source>
        <dbReference type="EMBL" id="QDE38326.1"/>
    </source>
</evidence>
<accession>A0A4Y5Z0G9</accession>
<keyword evidence="2" id="KW-0808">Transferase</keyword>
<keyword evidence="3" id="KW-1185">Reference proteome</keyword>
<dbReference type="Gene3D" id="3.40.50.150">
    <property type="entry name" value="Vaccinia Virus protein VP39"/>
    <property type="match status" value="1"/>
</dbReference>
<dbReference type="Proteomes" id="UP000316093">
    <property type="component" value="Chromosome"/>
</dbReference>
<dbReference type="InterPro" id="IPR050508">
    <property type="entry name" value="Methyltransf_Superfamily"/>
</dbReference>
<name>A0A4Y5Z0G9_9GAMM</name>
<dbReference type="EMBL" id="CP041046">
    <property type="protein sequence ID" value="QDE38326.1"/>
    <property type="molecule type" value="Genomic_DNA"/>
</dbReference>
<feature type="domain" description="Methyltransferase type 11" evidence="1">
    <location>
        <begin position="50"/>
        <end position="147"/>
    </location>
</feature>
<keyword evidence="2" id="KW-0489">Methyltransferase</keyword>
<dbReference type="CDD" id="cd02440">
    <property type="entry name" value="AdoMet_MTases"/>
    <property type="match status" value="1"/>
</dbReference>
<dbReference type="OrthoDB" id="9760689at2"/>
<proteinExistence type="predicted"/>
<protein>
    <submittedName>
        <fullName evidence="2">Class I SAM-dependent methyltransferase</fullName>
    </submittedName>
</protein>
<dbReference type="InterPro" id="IPR029063">
    <property type="entry name" value="SAM-dependent_MTases_sf"/>
</dbReference>
<gene>
    <name evidence="2" type="ORF">FIV34_03475</name>
</gene>
<sequence>MHAAPVLDPAPAYALWAASYPAHAHNPLMHAEERAMLALMPSQLEGRRVLDAGCGSGRYLRHALARGATSLVGVDLSGPMLARATALFDDAPATAHIALAQGDLTALPLPDDSADVLLCGLAVGHVDDLAAVIQEFARVTRPHATLVVSDFHPVGAALGWQRDFRADGKRYAVHHAIHYYSHWHAACAHAGLVIDAVAEPRLDRADIPPGARFDPVALDVPVALVMRLRHATT</sequence>
<evidence type="ECO:0000259" key="1">
    <source>
        <dbReference type="Pfam" id="PF08241"/>
    </source>
</evidence>